<reference evidence="1 2" key="1">
    <citation type="submission" date="2015-06" db="EMBL/GenBank/DDBJ databases">
        <title>Expansion of signal transduction pathways in fungi by whole-genome duplication.</title>
        <authorList>
            <consortium name="DOE Joint Genome Institute"/>
            <person name="Corrochano L.M."/>
            <person name="Kuo A."/>
            <person name="Marcet-Houben M."/>
            <person name="Polaino S."/>
            <person name="Salamov A."/>
            <person name="Villalobos J.M."/>
            <person name="Alvarez M.I."/>
            <person name="Avalos J."/>
            <person name="Benito E.P."/>
            <person name="Benoit I."/>
            <person name="Burger G."/>
            <person name="Camino L.P."/>
            <person name="Canovas D."/>
            <person name="Cerda-Olmedo E."/>
            <person name="Cheng J.-F."/>
            <person name="Dominguez A."/>
            <person name="Elias M."/>
            <person name="Eslava A.P."/>
            <person name="Glaser F."/>
            <person name="Grimwood J."/>
            <person name="Gutierrez G."/>
            <person name="Heitman J."/>
            <person name="Henrissat B."/>
            <person name="Iturriaga E.A."/>
            <person name="Lang B.F."/>
            <person name="Lavin J.L."/>
            <person name="Lee S."/>
            <person name="Li W."/>
            <person name="Lindquist E."/>
            <person name="Lopez-Garcia S."/>
            <person name="Luque E.M."/>
            <person name="Marcos A.T."/>
            <person name="Martin J."/>
            <person name="Mccluskey K."/>
            <person name="Medina H.R."/>
            <person name="Miralles-Duran A."/>
            <person name="Miyazaki A."/>
            <person name="Munoz-Torres E."/>
            <person name="Oguiza J.A."/>
            <person name="Ohm R."/>
            <person name="Olmedo M."/>
            <person name="Orejas M."/>
            <person name="Ortiz-Castellanos L."/>
            <person name="Pisabarro A.G."/>
            <person name="Rodriguez-Romero J."/>
            <person name="Ruiz-Herrera J."/>
            <person name="Ruiz-Vazquez R."/>
            <person name="Sanz C."/>
            <person name="Schackwitz W."/>
            <person name="Schmutz J."/>
            <person name="Shahriari M."/>
            <person name="Shelest E."/>
            <person name="Silva-Franco F."/>
            <person name="Soanes D."/>
            <person name="Syed K."/>
            <person name="Tagua V.G."/>
            <person name="Talbot N.J."/>
            <person name="Thon M."/>
            <person name="De Vries R.P."/>
            <person name="Wiebenga A."/>
            <person name="Yadav J.S."/>
            <person name="Braun E.L."/>
            <person name="Baker S."/>
            <person name="Garre V."/>
            <person name="Horwitz B."/>
            <person name="Torres-Martinez S."/>
            <person name="Idnurm A."/>
            <person name="Herrera-Estrella A."/>
            <person name="Gabaldon T."/>
            <person name="Grigoriev I.V."/>
        </authorList>
    </citation>
    <scope>NUCLEOTIDE SEQUENCE [LARGE SCALE GENOMIC DNA]</scope>
    <source>
        <strain evidence="1 2">CBS 277.49</strain>
    </source>
</reference>
<gene>
    <name evidence="1" type="ORF">MUCCIDRAFT_115620</name>
</gene>
<dbReference type="EMBL" id="AMYB01000011">
    <property type="protein sequence ID" value="OAC98099.1"/>
    <property type="molecule type" value="Genomic_DNA"/>
</dbReference>
<organism evidence="1 2">
    <name type="scientific">Mucor lusitanicus CBS 277.49</name>
    <dbReference type="NCBI Taxonomy" id="747725"/>
    <lineage>
        <taxon>Eukaryota</taxon>
        <taxon>Fungi</taxon>
        <taxon>Fungi incertae sedis</taxon>
        <taxon>Mucoromycota</taxon>
        <taxon>Mucoromycotina</taxon>
        <taxon>Mucoromycetes</taxon>
        <taxon>Mucorales</taxon>
        <taxon>Mucorineae</taxon>
        <taxon>Mucoraceae</taxon>
        <taxon>Mucor</taxon>
    </lineage>
</organism>
<proteinExistence type="predicted"/>
<evidence type="ECO:0000313" key="1">
    <source>
        <dbReference type="EMBL" id="OAC98099.1"/>
    </source>
</evidence>
<dbReference type="VEuPathDB" id="FungiDB:MUCCIDRAFT_115620"/>
<dbReference type="Proteomes" id="UP000077051">
    <property type="component" value="Unassembled WGS sequence"/>
</dbReference>
<keyword evidence="2" id="KW-1185">Reference proteome</keyword>
<protein>
    <submittedName>
        <fullName evidence="1">Uncharacterized protein</fullName>
    </submittedName>
</protein>
<comment type="caution">
    <text evidence="1">The sequence shown here is derived from an EMBL/GenBank/DDBJ whole genome shotgun (WGS) entry which is preliminary data.</text>
</comment>
<evidence type="ECO:0000313" key="2">
    <source>
        <dbReference type="Proteomes" id="UP000077051"/>
    </source>
</evidence>
<dbReference type="AlphaFoldDB" id="A0A162Q1M2"/>
<name>A0A162Q1M2_MUCCL</name>
<sequence length="57" mass="6552">MKTLTGKAHLYTEDLPFTVIGYKTQGNGRQSQLFPSHHLLRFLGEIMPSYFQDDHVS</sequence>
<accession>A0A162Q1M2</accession>